<accession>A0A3E0DWL2</accession>
<reference evidence="1 2" key="1">
    <citation type="submission" date="2018-08" db="EMBL/GenBank/DDBJ databases">
        <title>Genomic Encyclopedia of Type Strains, Phase III (KMG-III): the genomes of soil and plant-associated and newly described type strains.</title>
        <authorList>
            <person name="Whitman W."/>
        </authorList>
    </citation>
    <scope>NUCLEOTIDE SEQUENCE [LARGE SCALE GENOMIC DNA]</scope>
    <source>
        <strain evidence="1 2">CECT 7375</strain>
    </source>
</reference>
<dbReference type="EMBL" id="QUNG01000001">
    <property type="protein sequence ID" value="REG86904.1"/>
    <property type="molecule type" value="Genomic_DNA"/>
</dbReference>
<keyword evidence="2" id="KW-1185">Reference proteome</keyword>
<dbReference type="AlphaFoldDB" id="A0A3E0DWL2"/>
<protein>
    <submittedName>
        <fullName evidence="1">Uncharacterized protein</fullName>
    </submittedName>
</protein>
<dbReference type="Proteomes" id="UP000256542">
    <property type="component" value="Unassembled WGS sequence"/>
</dbReference>
<proteinExistence type="predicted"/>
<sequence>MLHASSLHIRIENGAEFAFERSKLFYYDLMSLHTLI</sequence>
<organism evidence="1 2">
    <name type="scientific">Marinomonas pollencensis</name>
    <dbReference type="NCBI Taxonomy" id="491954"/>
    <lineage>
        <taxon>Bacteria</taxon>
        <taxon>Pseudomonadati</taxon>
        <taxon>Pseudomonadota</taxon>
        <taxon>Gammaproteobacteria</taxon>
        <taxon>Oceanospirillales</taxon>
        <taxon>Oceanospirillaceae</taxon>
        <taxon>Marinomonas</taxon>
    </lineage>
</organism>
<gene>
    <name evidence="1" type="ORF">DFP81_101474</name>
</gene>
<evidence type="ECO:0000313" key="1">
    <source>
        <dbReference type="EMBL" id="REG86904.1"/>
    </source>
</evidence>
<evidence type="ECO:0000313" key="2">
    <source>
        <dbReference type="Proteomes" id="UP000256542"/>
    </source>
</evidence>
<name>A0A3E0DWL2_9GAMM</name>
<comment type="caution">
    <text evidence="1">The sequence shown here is derived from an EMBL/GenBank/DDBJ whole genome shotgun (WGS) entry which is preliminary data.</text>
</comment>